<dbReference type="EMBL" id="RKRA01000001">
    <property type="protein sequence ID" value="RPF26006.1"/>
    <property type="molecule type" value="Genomic_DNA"/>
</dbReference>
<reference evidence="3 4" key="1">
    <citation type="submission" date="2018-11" db="EMBL/GenBank/DDBJ databases">
        <title>Sequencing the genomes of 1000 actinobacteria strains.</title>
        <authorList>
            <person name="Klenk H.-P."/>
        </authorList>
    </citation>
    <scope>NUCLEOTIDE SEQUENCE [LARGE SCALE GENOMIC DNA]</scope>
    <source>
        <strain evidence="3 4">DSM 14418</strain>
    </source>
</reference>
<evidence type="ECO:0000256" key="1">
    <source>
        <dbReference type="SAM" id="MobiDB-lite"/>
    </source>
</evidence>
<proteinExistence type="predicted"/>
<dbReference type="AlphaFoldDB" id="A0A3N4Z2Y9"/>
<name>A0A3N4Z2Y9_9MICO</name>
<comment type="caution">
    <text evidence="3">The sequence shown here is derived from an EMBL/GenBank/DDBJ whole genome shotgun (WGS) entry which is preliminary data.</text>
</comment>
<evidence type="ECO:0000313" key="4">
    <source>
        <dbReference type="Proteomes" id="UP000280726"/>
    </source>
</evidence>
<organism evidence="3 4">
    <name type="scientific">Georgenia muralis</name>
    <dbReference type="NCBI Taxonomy" id="154117"/>
    <lineage>
        <taxon>Bacteria</taxon>
        <taxon>Bacillati</taxon>
        <taxon>Actinomycetota</taxon>
        <taxon>Actinomycetes</taxon>
        <taxon>Micrococcales</taxon>
        <taxon>Bogoriellaceae</taxon>
        <taxon>Georgenia</taxon>
    </lineage>
</organism>
<evidence type="ECO:0000256" key="2">
    <source>
        <dbReference type="SAM" id="Phobius"/>
    </source>
</evidence>
<dbReference type="Pfam" id="PF16127">
    <property type="entry name" value="DUF4839"/>
    <property type="match status" value="1"/>
</dbReference>
<feature type="region of interest" description="Disordered" evidence="1">
    <location>
        <begin position="93"/>
        <end position="128"/>
    </location>
</feature>
<protein>
    <submittedName>
        <fullName evidence="3">Uncharacterized protein DUF4839</fullName>
    </submittedName>
</protein>
<feature type="compositionally biased region" description="Low complexity" evidence="1">
    <location>
        <begin position="102"/>
        <end position="127"/>
    </location>
</feature>
<keyword evidence="2" id="KW-0812">Transmembrane</keyword>
<feature type="transmembrane region" description="Helical" evidence="2">
    <location>
        <begin position="66"/>
        <end position="87"/>
    </location>
</feature>
<keyword evidence="2" id="KW-0472">Membrane</keyword>
<keyword evidence="2" id="KW-1133">Transmembrane helix</keyword>
<dbReference type="Proteomes" id="UP000280726">
    <property type="component" value="Unassembled WGS sequence"/>
</dbReference>
<sequence length="256" mass="27131">MGNGAPHMADGGIRYETKTVRAIRGTESRTVSKWEKEGWEATSQLQGKLHTEITIRRPRPKTPWPLIAIGSGILAALIIAIVVNGIIREQSSAAPPETAADSTSESAPTPGSTPSEEPSPAESARPADVAITPDGNAELAAVLNLGDYCDVSIAAFAEKYRGQTIAFDGHIGVMNSHDGASTRYDILIGAGDFSETSALGPSFQFRDVNTTSDLHYTGETPATIGVGTNLRVTAEVDQYESGSCLFLLKPVETVFR</sequence>
<accession>A0A3N4Z2Y9</accession>
<evidence type="ECO:0000313" key="3">
    <source>
        <dbReference type="EMBL" id="RPF26006.1"/>
    </source>
</evidence>
<keyword evidence="4" id="KW-1185">Reference proteome</keyword>
<dbReference type="InterPro" id="IPR032290">
    <property type="entry name" value="DUF4839"/>
</dbReference>
<gene>
    <name evidence="3" type="ORF">EDD32_0424</name>
</gene>
<dbReference type="OrthoDB" id="3240480at2"/>